<dbReference type="SUPFAM" id="SSF52743">
    <property type="entry name" value="Subtilisin-like"/>
    <property type="match status" value="1"/>
</dbReference>
<dbReference type="AlphaFoldDB" id="A0AAV9VL96"/>
<dbReference type="GO" id="GO:0004252">
    <property type="term" value="F:serine-type endopeptidase activity"/>
    <property type="evidence" value="ECO:0007669"/>
    <property type="project" value="InterPro"/>
</dbReference>
<organism evidence="2 3">
    <name type="scientific">Orbilia blumenaviensis</name>
    <dbReference type="NCBI Taxonomy" id="1796055"/>
    <lineage>
        <taxon>Eukaryota</taxon>
        <taxon>Fungi</taxon>
        <taxon>Dikarya</taxon>
        <taxon>Ascomycota</taxon>
        <taxon>Pezizomycotina</taxon>
        <taxon>Orbiliomycetes</taxon>
        <taxon>Orbiliales</taxon>
        <taxon>Orbiliaceae</taxon>
        <taxon>Orbilia</taxon>
    </lineage>
</organism>
<protein>
    <recommendedName>
        <fullName evidence="4">Peptidase S8/S53 domain-containing protein</fullName>
    </recommendedName>
</protein>
<dbReference type="GO" id="GO:0006508">
    <property type="term" value="P:proteolysis"/>
    <property type="evidence" value="ECO:0007669"/>
    <property type="project" value="InterPro"/>
</dbReference>
<dbReference type="InterPro" id="IPR036852">
    <property type="entry name" value="Peptidase_S8/S53_dom_sf"/>
</dbReference>
<dbReference type="Gene3D" id="3.40.50.200">
    <property type="entry name" value="Peptidase S8/S53 domain"/>
    <property type="match status" value="1"/>
</dbReference>
<dbReference type="Proteomes" id="UP001373714">
    <property type="component" value="Unassembled WGS sequence"/>
</dbReference>
<evidence type="ECO:0008006" key="4">
    <source>
        <dbReference type="Google" id="ProtNLM"/>
    </source>
</evidence>
<evidence type="ECO:0000256" key="1">
    <source>
        <dbReference type="SAM" id="MobiDB-lite"/>
    </source>
</evidence>
<evidence type="ECO:0000313" key="3">
    <source>
        <dbReference type="Proteomes" id="UP001373714"/>
    </source>
</evidence>
<gene>
    <name evidence="2" type="ORF">TWF730_006042</name>
</gene>
<reference evidence="2 3" key="1">
    <citation type="submission" date="2019-10" db="EMBL/GenBank/DDBJ databases">
        <authorList>
            <person name="Palmer J.M."/>
        </authorList>
    </citation>
    <scope>NUCLEOTIDE SEQUENCE [LARGE SCALE GENOMIC DNA]</scope>
    <source>
        <strain evidence="2 3">TWF730</strain>
    </source>
</reference>
<proteinExistence type="predicted"/>
<dbReference type="EMBL" id="JAVHNS010000002">
    <property type="protein sequence ID" value="KAK6362348.1"/>
    <property type="molecule type" value="Genomic_DNA"/>
</dbReference>
<name>A0AAV9VL96_9PEZI</name>
<sequence length="411" mass="46785">MAMLERLSAAGDIDSPVSEDVIQWVVLVQPGFHKHDQTDKMLFEIKALDNSPTYFEGGDPMLGYWWFSFSATEKALAELIARRRTVIASWKPLVDTYDYRELETVLRRPRRNMLKRSIIQKSKVSARELGVGALRTELPMTCEQYHYQGGYGHIQHQPDAGGKNVTDSIKSRGPKRSRPFPPPQNIFRDYSWGHGTAIMSKILGGTVGIARSPWRTTVVVNCDKNGKTSRIHILDSLYKIWADVDALKRTYRGKSIIVSMSSGFFYDSGRDEEHTRDPETFDGSFREIMLEMMEEMGKLGIKFVIPVGSGKESKNEETYYDSNPVMLFPANVGLTLKHKEYIMVVGGVDMAHWLNSYQTDRRMEIWAPAKGIKVALTASKFNELEVSPVQDRFNYGFVDGPCYGVLFYPFR</sequence>
<accession>A0AAV9VL96</accession>
<feature type="region of interest" description="Disordered" evidence="1">
    <location>
        <begin position="156"/>
        <end position="184"/>
    </location>
</feature>
<evidence type="ECO:0000313" key="2">
    <source>
        <dbReference type="EMBL" id="KAK6362348.1"/>
    </source>
</evidence>
<keyword evidence="3" id="KW-1185">Reference proteome</keyword>
<comment type="caution">
    <text evidence="2">The sequence shown here is derived from an EMBL/GenBank/DDBJ whole genome shotgun (WGS) entry which is preliminary data.</text>
</comment>